<keyword evidence="6 7" id="KW-0472">Membrane</keyword>
<evidence type="ECO:0000256" key="1">
    <source>
        <dbReference type="ARBA" id="ARBA00004651"/>
    </source>
</evidence>
<dbReference type="Gene3D" id="1.10.3720.10">
    <property type="entry name" value="MetI-like"/>
    <property type="match status" value="1"/>
</dbReference>
<keyword evidence="2 7" id="KW-0813">Transport</keyword>
<keyword evidence="4 7" id="KW-0812">Transmembrane</keyword>
<dbReference type="PROSITE" id="PS50928">
    <property type="entry name" value="ABC_TM1"/>
    <property type="match status" value="1"/>
</dbReference>
<dbReference type="OrthoDB" id="9785836at2"/>
<evidence type="ECO:0000313" key="9">
    <source>
        <dbReference type="EMBL" id="THE13862.1"/>
    </source>
</evidence>
<protein>
    <submittedName>
        <fullName evidence="9">Sugar ABC transporter permease</fullName>
    </submittedName>
</protein>
<reference evidence="9 10" key="1">
    <citation type="journal article" date="2019" name="Indoor Air">
        <title>Impacts of indoor surface finishes on bacterial viability.</title>
        <authorList>
            <person name="Hu J."/>
            <person name="Maamar S.B."/>
            <person name="Glawe A.J."/>
            <person name="Gottel N."/>
            <person name="Gilbert J.A."/>
            <person name="Hartmann E.M."/>
        </authorList>
    </citation>
    <scope>NUCLEOTIDE SEQUENCE [LARGE SCALE GENOMIC DNA]</scope>
    <source>
        <strain evidence="9 10">AF060A6</strain>
    </source>
</reference>
<dbReference type="InterPro" id="IPR035906">
    <property type="entry name" value="MetI-like_sf"/>
</dbReference>
<name>A0A4S3PXS4_9BACI</name>
<dbReference type="AlphaFoldDB" id="A0A4S3PXS4"/>
<dbReference type="GO" id="GO:0005886">
    <property type="term" value="C:plasma membrane"/>
    <property type="evidence" value="ECO:0007669"/>
    <property type="project" value="UniProtKB-SubCell"/>
</dbReference>
<comment type="subcellular location">
    <subcellularLocation>
        <location evidence="1 7">Cell membrane</location>
        <topology evidence="1 7">Multi-pass membrane protein</topology>
    </subcellularLocation>
</comment>
<evidence type="ECO:0000256" key="6">
    <source>
        <dbReference type="ARBA" id="ARBA00023136"/>
    </source>
</evidence>
<keyword evidence="5 7" id="KW-1133">Transmembrane helix</keyword>
<evidence type="ECO:0000256" key="5">
    <source>
        <dbReference type="ARBA" id="ARBA00022989"/>
    </source>
</evidence>
<dbReference type="InterPro" id="IPR050809">
    <property type="entry name" value="UgpAE/MalFG_permease"/>
</dbReference>
<comment type="similarity">
    <text evidence="7">Belongs to the binding-protein-dependent transport system permease family.</text>
</comment>
<keyword evidence="3" id="KW-1003">Cell membrane</keyword>
<evidence type="ECO:0000256" key="7">
    <source>
        <dbReference type="RuleBase" id="RU363032"/>
    </source>
</evidence>
<feature type="transmembrane region" description="Helical" evidence="7">
    <location>
        <begin position="101"/>
        <end position="119"/>
    </location>
</feature>
<dbReference type="EMBL" id="SLUB01000007">
    <property type="protein sequence ID" value="THE13862.1"/>
    <property type="molecule type" value="Genomic_DNA"/>
</dbReference>
<sequence>MKIETDDLKTTISKGAPKKRKVRTQRMGKIIKHWQLYILLAPAIIYFLVFKYYPMYGVQIAFKNFRAVDGILGSEWVGFEHFTRFFESYYFWDLMWNTLSINLYQLLLFPVSIIVALSLNELRDGKFKKTAQTITYAPHFISVVVFVGMLIAFLDPATGIINHFIQLLGFEPIDFMTSPAWFKTIFVFSGEWQNLGWGAIIYLAALAGIDPQLHEAAKVDGATRLQRIWHINLPGIMPTIIILLILNMGNFMSVGFEKILLMQNPLNLEASQVIQTYVYDIGLLNGQFSYSTAVGLFNSVINFIILIVFNRLARRTGTSLW</sequence>
<evidence type="ECO:0000256" key="3">
    <source>
        <dbReference type="ARBA" id="ARBA00022475"/>
    </source>
</evidence>
<feature type="transmembrane region" description="Helical" evidence="7">
    <location>
        <begin position="185"/>
        <end position="207"/>
    </location>
</feature>
<dbReference type="CDD" id="cd06261">
    <property type="entry name" value="TM_PBP2"/>
    <property type="match status" value="1"/>
</dbReference>
<evidence type="ECO:0000256" key="4">
    <source>
        <dbReference type="ARBA" id="ARBA00022692"/>
    </source>
</evidence>
<keyword evidence="10" id="KW-1185">Reference proteome</keyword>
<gene>
    <name evidence="9" type="ORF">E1I69_06215</name>
</gene>
<evidence type="ECO:0000313" key="10">
    <source>
        <dbReference type="Proteomes" id="UP000306477"/>
    </source>
</evidence>
<dbReference type="Proteomes" id="UP000306477">
    <property type="component" value="Unassembled WGS sequence"/>
</dbReference>
<feature type="transmembrane region" description="Helical" evidence="7">
    <location>
        <begin position="288"/>
        <end position="309"/>
    </location>
</feature>
<feature type="domain" description="ABC transmembrane type-1" evidence="8">
    <location>
        <begin position="94"/>
        <end position="309"/>
    </location>
</feature>
<proteinExistence type="inferred from homology"/>
<dbReference type="PANTHER" id="PTHR43227">
    <property type="entry name" value="BLL4140 PROTEIN"/>
    <property type="match status" value="1"/>
</dbReference>
<evidence type="ECO:0000259" key="8">
    <source>
        <dbReference type="PROSITE" id="PS50928"/>
    </source>
</evidence>
<feature type="transmembrane region" description="Helical" evidence="7">
    <location>
        <begin position="34"/>
        <end position="53"/>
    </location>
</feature>
<organism evidence="9 10">
    <name type="scientific">Bacillus timonensis</name>
    <dbReference type="NCBI Taxonomy" id="1033734"/>
    <lineage>
        <taxon>Bacteria</taxon>
        <taxon>Bacillati</taxon>
        <taxon>Bacillota</taxon>
        <taxon>Bacilli</taxon>
        <taxon>Bacillales</taxon>
        <taxon>Bacillaceae</taxon>
        <taxon>Bacillus</taxon>
    </lineage>
</organism>
<feature type="transmembrane region" description="Helical" evidence="7">
    <location>
        <begin position="140"/>
        <end position="165"/>
    </location>
</feature>
<dbReference type="Pfam" id="PF00528">
    <property type="entry name" value="BPD_transp_1"/>
    <property type="match status" value="1"/>
</dbReference>
<dbReference type="PANTHER" id="PTHR43227:SF11">
    <property type="entry name" value="BLL4140 PROTEIN"/>
    <property type="match status" value="1"/>
</dbReference>
<accession>A0A4S3PXS4</accession>
<comment type="caution">
    <text evidence="9">The sequence shown here is derived from an EMBL/GenBank/DDBJ whole genome shotgun (WGS) entry which is preliminary data.</text>
</comment>
<feature type="transmembrane region" description="Helical" evidence="7">
    <location>
        <begin position="228"/>
        <end position="246"/>
    </location>
</feature>
<dbReference type="GO" id="GO:0055085">
    <property type="term" value="P:transmembrane transport"/>
    <property type="evidence" value="ECO:0007669"/>
    <property type="project" value="InterPro"/>
</dbReference>
<dbReference type="SUPFAM" id="SSF161098">
    <property type="entry name" value="MetI-like"/>
    <property type="match status" value="1"/>
</dbReference>
<evidence type="ECO:0000256" key="2">
    <source>
        <dbReference type="ARBA" id="ARBA00022448"/>
    </source>
</evidence>
<dbReference type="InterPro" id="IPR000515">
    <property type="entry name" value="MetI-like"/>
</dbReference>